<dbReference type="PRINTS" id="PR00364">
    <property type="entry name" value="DISEASERSIST"/>
</dbReference>
<evidence type="ECO:0000313" key="14">
    <source>
        <dbReference type="Proteomes" id="UP000019116"/>
    </source>
</evidence>
<feature type="coiled-coil region" evidence="7">
    <location>
        <begin position="137"/>
        <end position="164"/>
    </location>
</feature>
<dbReference type="SMR" id="A0A3B6TMQ5"/>
<dbReference type="GO" id="GO:0006952">
    <property type="term" value="P:defense response"/>
    <property type="evidence" value="ECO:0007669"/>
    <property type="project" value="UniProtKB-KW"/>
</dbReference>
<dbReference type="InterPro" id="IPR055414">
    <property type="entry name" value="LRR_R13L4/SHOC2-like"/>
</dbReference>
<feature type="compositionally biased region" description="Basic and acidic residues" evidence="8">
    <location>
        <begin position="1279"/>
        <end position="1290"/>
    </location>
</feature>
<dbReference type="PANTHER" id="PTHR23155">
    <property type="entry name" value="DISEASE RESISTANCE PROTEIN RP"/>
    <property type="match status" value="1"/>
</dbReference>
<keyword evidence="2" id="KW-0433">Leucine-rich repeat</keyword>
<keyword evidence="14" id="KW-1185">Reference proteome</keyword>
<evidence type="ECO:0000259" key="9">
    <source>
        <dbReference type="Pfam" id="PF00931"/>
    </source>
</evidence>
<evidence type="ECO:0000256" key="6">
    <source>
        <dbReference type="ARBA" id="ARBA00023054"/>
    </source>
</evidence>
<dbReference type="PANTHER" id="PTHR23155:SF1135">
    <property type="entry name" value="OS08G0246300 PROTEIN"/>
    <property type="match status" value="1"/>
</dbReference>
<feature type="domain" description="Disease resistance protein winged helix" evidence="11">
    <location>
        <begin position="686"/>
        <end position="742"/>
    </location>
</feature>
<dbReference type="SUPFAM" id="SSF52540">
    <property type="entry name" value="P-loop containing nucleoside triphosphate hydrolases"/>
    <property type="match status" value="2"/>
</dbReference>
<evidence type="ECO:0000256" key="1">
    <source>
        <dbReference type="ARBA" id="ARBA00008894"/>
    </source>
</evidence>
<keyword evidence="5" id="KW-0611">Plant defense</keyword>
<dbReference type="EnsemblPlants" id="TraesCS7D02G527200.1">
    <property type="protein sequence ID" value="TraesCS7D02G527200.1"/>
    <property type="gene ID" value="TraesCS7D02G527200"/>
</dbReference>
<dbReference type="Gene3D" id="3.40.50.300">
    <property type="entry name" value="P-loop containing nucleotide triphosphate hydrolases"/>
    <property type="match status" value="2"/>
</dbReference>
<dbReference type="InterPro" id="IPR032675">
    <property type="entry name" value="LRR_dom_sf"/>
</dbReference>
<feature type="region of interest" description="Disordered" evidence="8">
    <location>
        <begin position="1274"/>
        <end position="1299"/>
    </location>
</feature>
<evidence type="ECO:0000256" key="5">
    <source>
        <dbReference type="ARBA" id="ARBA00022821"/>
    </source>
</evidence>
<dbReference type="OMA" id="ICESMKM"/>
<gene>
    <name evidence="13" type="primary">LOC123163800</name>
</gene>
<dbReference type="Gramene" id="TraesCLE_scaffold_050162_01G000300.1">
    <property type="protein sequence ID" value="TraesCLE_scaffold_050162_01G000300.1"/>
    <property type="gene ID" value="TraesCLE_scaffold_050162_01G000300"/>
</dbReference>
<dbReference type="GO" id="GO:0043531">
    <property type="term" value="F:ADP binding"/>
    <property type="evidence" value="ECO:0007669"/>
    <property type="project" value="InterPro"/>
</dbReference>
<keyword evidence="3" id="KW-0677">Repeat</keyword>
<dbReference type="Gramene" id="TraesCS7D02G527200.1">
    <property type="protein sequence ID" value="TraesCS7D02G527200.1"/>
    <property type="gene ID" value="TraesCS7D02G527200"/>
</dbReference>
<dbReference type="Pfam" id="PF23559">
    <property type="entry name" value="WHD_DRP"/>
    <property type="match status" value="1"/>
</dbReference>
<dbReference type="RefSeq" id="XP_044437120.1">
    <property type="nucleotide sequence ID" value="XM_044581185.1"/>
</dbReference>
<protein>
    <recommendedName>
        <fullName evidence="15">NB-ARC domain-containing protein</fullName>
    </recommendedName>
</protein>
<name>A0A3B6TMQ5_WHEAT</name>
<feature type="domain" description="NB-ARC" evidence="9">
    <location>
        <begin position="428"/>
        <end position="595"/>
    </location>
</feature>
<reference evidence="13" key="1">
    <citation type="submission" date="2018-08" db="EMBL/GenBank/DDBJ databases">
        <authorList>
            <person name="Rossello M."/>
        </authorList>
    </citation>
    <scope>NUCLEOTIDE SEQUENCE [LARGE SCALE GENOMIC DNA]</scope>
    <source>
        <strain evidence="13">cv. Chinese Spring</strain>
    </source>
</reference>
<feature type="domain" description="Disease resistance R13L4/SHOC-2-like LRR" evidence="12">
    <location>
        <begin position="1024"/>
        <end position="1262"/>
    </location>
</feature>
<dbReference type="InterPro" id="IPR027417">
    <property type="entry name" value="P-loop_NTPase"/>
</dbReference>
<keyword evidence="4" id="KW-0547">Nucleotide-binding</keyword>
<evidence type="ECO:0000259" key="11">
    <source>
        <dbReference type="Pfam" id="PF23559"/>
    </source>
</evidence>
<dbReference type="CDD" id="cd14798">
    <property type="entry name" value="RX-CC_like"/>
    <property type="match status" value="1"/>
</dbReference>
<evidence type="ECO:0000259" key="12">
    <source>
        <dbReference type="Pfam" id="PF23598"/>
    </source>
</evidence>
<feature type="domain" description="NB-ARC" evidence="9">
    <location>
        <begin position="209"/>
        <end position="376"/>
    </location>
</feature>
<dbReference type="Gramene" id="TraesCS7D03G1243100.1">
    <property type="protein sequence ID" value="TraesCS7D03G1243100.1.CDS"/>
    <property type="gene ID" value="TraesCS7D03G1243100"/>
</dbReference>
<dbReference type="Pfam" id="PF18052">
    <property type="entry name" value="Rx_N"/>
    <property type="match status" value="1"/>
</dbReference>
<dbReference type="Gene3D" id="1.10.10.10">
    <property type="entry name" value="Winged helix-like DNA-binding domain superfamily/Winged helix DNA-binding domain"/>
    <property type="match status" value="1"/>
</dbReference>
<dbReference type="InterPro" id="IPR044974">
    <property type="entry name" value="Disease_R_plants"/>
</dbReference>
<accession>A0A3B6TMQ5</accession>
<dbReference type="InterPro" id="IPR058922">
    <property type="entry name" value="WHD_DRP"/>
</dbReference>
<evidence type="ECO:0000256" key="2">
    <source>
        <dbReference type="ARBA" id="ARBA00022614"/>
    </source>
</evidence>
<dbReference type="Pfam" id="PF00931">
    <property type="entry name" value="NB-ARC"/>
    <property type="match status" value="2"/>
</dbReference>
<organism evidence="13">
    <name type="scientific">Triticum aestivum</name>
    <name type="common">Wheat</name>
    <dbReference type="NCBI Taxonomy" id="4565"/>
    <lineage>
        <taxon>Eukaryota</taxon>
        <taxon>Viridiplantae</taxon>
        <taxon>Streptophyta</taxon>
        <taxon>Embryophyta</taxon>
        <taxon>Tracheophyta</taxon>
        <taxon>Spermatophyta</taxon>
        <taxon>Magnoliopsida</taxon>
        <taxon>Liliopsida</taxon>
        <taxon>Poales</taxon>
        <taxon>Poaceae</taxon>
        <taxon>BOP clade</taxon>
        <taxon>Pooideae</taxon>
        <taxon>Triticodae</taxon>
        <taxon>Triticeae</taxon>
        <taxon>Triticinae</taxon>
        <taxon>Triticum</taxon>
    </lineage>
</organism>
<evidence type="ECO:0000259" key="10">
    <source>
        <dbReference type="Pfam" id="PF18052"/>
    </source>
</evidence>
<dbReference type="InterPro" id="IPR038005">
    <property type="entry name" value="RX-like_CC"/>
</dbReference>
<proteinExistence type="inferred from homology"/>
<feature type="domain" description="Disease resistance N-terminal" evidence="10">
    <location>
        <begin position="38"/>
        <end position="120"/>
    </location>
</feature>
<evidence type="ECO:0008006" key="15">
    <source>
        <dbReference type="Google" id="ProtNLM"/>
    </source>
</evidence>
<evidence type="ECO:0000313" key="13">
    <source>
        <dbReference type="EnsemblPlants" id="TraesCS7D02G527200.1"/>
    </source>
</evidence>
<dbReference type="Gene3D" id="3.80.10.10">
    <property type="entry name" value="Ribonuclease Inhibitor"/>
    <property type="match status" value="2"/>
</dbReference>
<dbReference type="GeneID" id="123163800"/>
<dbReference type="InterPro" id="IPR041118">
    <property type="entry name" value="Rx_N"/>
</dbReference>
<dbReference type="InterPro" id="IPR002182">
    <property type="entry name" value="NB-ARC"/>
</dbReference>
<evidence type="ECO:0000256" key="8">
    <source>
        <dbReference type="SAM" id="MobiDB-lite"/>
    </source>
</evidence>
<comment type="similarity">
    <text evidence="1">Belongs to the disease resistance NB-LRR family.</text>
</comment>
<evidence type="ECO:0000256" key="7">
    <source>
        <dbReference type="SAM" id="Coils"/>
    </source>
</evidence>
<feature type="domain" description="Disease resistance R13L4/SHOC-2-like LRR" evidence="12">
    <location>
        <begin position="816"/>
        <end position="917"/>
    </location>
</feature>
<dbReference type="SUPFAM" id="SSF52047">
    <property type="entry name" value="RNI-like"/>
    <property type="match status" value="1"/>
</dbReference>
<dbReference type="Gene3D" id="1.20.5.4130">
    <property type="match status" value="1"/>
</dbReference>
<reference evidence="13" key="2">
    <citation type="submission" date="2018-10" db="UniProtKB">
        <authorList>
            <consortium name="EnsemblPlants"/>
        </authorList>
    </citation>
    <scope>IDENTIFICATION</scope>
</reference>
<dbReference type="OrthoDB" id="693153at2759"/>
<dbReference type="KEGG" id="taes:123163800"/>
<evidence type="ECO:0000256" key="3">
    <source>
        <dbReference type="ARBA" id="ARBA00022737"/>
    </source>
</evidence>
<dbReference type="Pfam" id="PF23598">
    <property type="entry name" value="LRR_14"/>
    <property type="match status" value="2"/>
</dbReference>
<dbReference type="GO" id="GO:0051707">
    <property type="term" value="P:response to other organism"/>
    <property type="evidence" value="ECO:0007669"/>
    <property type="project" value="UniProtKB-ARBA"/>
</dbReference>
<dbReference type="Proteomes" id="UP000019116">
    <property type="component" value="Chromosome 7D"/>
</dbReference>
<keyword evidence="6 7" id="KW-0175">Coiled coil</keyword>
<dbReference type="InterPro" id="IPR036388">
    <property type="entry name" value="WH-like_DNA-bd_sf"/>
</dbReference>
<sequence>MPSRCGSPALAYHAQENNHPLRRERDMADLVVGLAKSVVEGALTKAQAAIEEEAKLRQSAQRNLVFITGEFEMMHSFLKVADEERLENKVVITWVRQIRELAYDVEDCIELVIHLDKKSRWWWHMVPSWCMALPLPLDEAASEIEQLKARVEDVSTRNARYKLIGDTGSKPFNVQQEPVASAAAATAADMLAEARGATKRQQRVSDLTRLITKKQDNNGLHVISVWGAAGDHGTTSIIRKAYNHPDICQDFPCRSWVKMMHPFSPHQFMRNMMAQFHATSCMEQRATIGKDVFKKMEAAQEDLFSEFEELIRDKRYLIVLEGLSHMADWDAIRAFLPEMTNGSWIIVSTQQSEIATLCIGHSYQVVELRKFSDKHSVCALYKASQGDGDKDKNPMGFDGGEDKGKKIMSLQEEAKEWKDKNDGLVGRESQMTELVKCLTEARVNSRPVMSVWGIAQVGKSALVKKLFYDTVLQLQGGKYDDYYWVDISHPFNMRDLYLTLLSDFHSDKEPIEECHRLLKKGWCLIVIDDLRSTKDWDMIQAALVSKHLKSVVIVITTDRTIAEYCTNNKDLVFNVKALEADAAFHLFKNQVLKKSSPYPLKDPEARVKYLISKCGGLPKVISAIAVLLATKTNKRKETIHSLNERFMHHLETDPEYDNLQDLFSWMQSYFRTCPDALKPCIFYLSIFPQDQIIRRRRLVRRWIAEGYSRDSQNESAEENGEKHFSELLELSIIQQRSSSSSVNSSAFSVDIVRMVMCQVNGFIREYVVSRRLEENLVFELGGKCALTTQRTGRHLVILDNWERDGIVFATMDFSRLRSLTVFGVWKSFFICESMKMLRVLDLENSEALNDGDLDKILEWLRRLKFLSLRGHSEIKHLPGSLHHLRQLQTLDVRGTSITTLPRKIAKLQKLQYIRAGTTGLKSPVSSGCCSWLPEFCRCRRPTISVEVPTEIDEVIESTGLKPPVSSGCCSWFPQFYRCHRPTISAEVPTQIGELIESTGLKPPVSPGCCSLLPEFCRCHRPTISVEVPTEIGELIELHTLGVINITASGAKKTVKELKKLTQLRKLGVSGINRKNSGMFFSAIKDHAHLESLSVSLDKDTTRGCCFITKDSNSQGCWDDKVSLPCKNLRSLKLYGLEDKLPKWEGEQPVKFGKLTKLELDMASLPEDVIRFVGGLPELCILRVKQHQDRHLNFCVMVNGFEDESYKKVKILEISCSSGLRVSFGSWTMKKLEVLKVDCYGGSPPYKFSGLENLEELKEVVLVKGSNAQALKQQLDQQLADEHPKEKKPVVELELPSPSS</sequence>
<evidence type="ECO:0000256" key="4">
    <source>
        <dbReference type="ARBA" id="ARBA00022741"/>
    </source>
</evidence>